<dbReference type="InterPro" id="IPR052020">
    <property type="entry name" value="Cyclic_di-GMP/3'3'-cGAMP_PDE"/>
</dbReference>
<gene>
    <name evidence="4" type="ORF">NQF78_08530</name>
</gene>
<evidence type="ECO:0000259" key="3">
    <source>
        <dbReference type="PROSITE" id="PS51832"/>
    </source>
</evidence>
<protein>
    <submittedName>
        <fullName evidence="4">Response regulator</fullName>
    </submittedName>
</protein>
<dbReference type="PANTHER" id="PTHR45228:SF8">
    <property type="entry name" value="TWO-COMPONENT RESPONSE REGULATOR-RELATED"/>
    <property type="match status" value="1"/>
</dbReference>
<dbReference type="InterPro" id="IPR003607">
    <property type="entry name" value="HD/PDEase_dom"/>
</dbReference>
<dbReference type="EMBL" id="JANIGP010000004">
    <property type="protein sequence ID" value="MCY0108353.1"/>
    <property type="molecule type" value="Genomic_DNA"/>
</dbReference>
<feature type="domain" description="Response regulatory" evidence="2">
    <location>
        <begin position="14"/>
        <end position="129"/>
    </location>
</feature>
<keyword evidence="5" id="KW-1185">Reference proteome</keyword>
<feature type="domain" description="HD-GYP" evidence="3">
    <location>
        <begin position="184"/>
        <end position="380"/>
    </location>
</feature>
<evidence type="ECO:0000259" key="2">
    <source>
        <dbReference type="PROSITE" id="PS50110"/>
    </source>
</evidence>
<dbReference type="Pfam" id="PF00072">
    <property type="entry name" value="Response_reg"/>
    <property type="match status" value="1"/>
</dbReference>
<dbReference type="CDD" id="cd17569">
    <property type="entry name" value="REC_HupR-like"/>
    <property type="match status" value="1"/>
</dbReference>
<keyword evidence="1" id="KW-0597">Phosphoprotein</keyword>
<dbReference type="PANTHER" id="PTHR45228">
    <property type="entry name" value="CYCLIC DI-GMP PHOSPHODIESTERASE TM_0186-RELATED"/>
    <property type="match status" value="1"/>
</dbReference>
<dbReference type="RefSeq" id="WP_267798722.1">
    <property type="nucleotide sequence ID" value="NZ_JANIGP010000004.1"/>
</dbReference>
<accession>A0ABT3YS67</accession>
<proteinExistence type="predicted"/>
<evidence type="ECO:0000313" key="4">
    <source>
        <dbReference type="EMBL" id="MCY0108353.1"/>
    </source>
</evidence>
<dbReference type="CDD" id="cd00077">
    <property type="entry name" value="HDc"/>
    <property type="match status" value="1"/>
</dbReference>
<dbReference type="PROSITE" id="PS50110">
    <property type="entry name" value="RESPONSE_REGULATORY"/>
    <property type="match status" value="1"/>
</dbReference>
<dbReference type="Gene3D" id="3.40.50.2300">
    <property type="match status" value="1"/>
</dbReference>
<dbReference type="InterPro" id="IPR001789">
    <property type="entry name" value="Sig_transdc_resp-reg_receiver"/>
</dbReference>
<dbReference type="Gene3D" id="1.10.3210.10">
    <property type="entry name" value="Hypothetical protein af1432"/>
    <property type="match status" value="1"/>
</dbReference>
<organism evidence="4 5">
    <name type="scientific">Pseudomonas monsensis</name>
    <dbReference type="NCBI Taxonomy" id="2745509"/>
    <lineage>
        <taxon>Bacteria</taxon>
        <taxon>Pseudomonadati</taxon>
        <taxon>Pseudomonadota</taxon>
        <taxon>Gammaproteobacteria</taxon>
        <taxon>Pseudomonadales</taxon>
        <taxon>Pseudomonadaceae</taxon>
        <taxon>Pseudomonas</taxon>
    </lineage>
</organism>
<comment type="caution">
    <text evidence="4">The sequence shown here is derived from an EMBL/GenBank/DDBJ whole genome shotgun (WGS) entry which is preliminary data.</text>
</comment>
<dbReference type="InterPro" id="IPR037522">
    <property type="entry name" value="HD_GYP_dom"/>
</dbReference>
<reference evidence="4 5" key="1">
    <citation type="submission" date="2022-07" db="EMBL/GenBank/DDBJ databases">
        <title>Characterization of plant growth promoting rhizobacteria (PGPR) for use as bioinoculants in agriculture.</title>
        <authorList>
            <person name="Hassen A.I."/>
            <person name="Pierneef R."/>
        </authorList>
    </citation>
    <scope>NUCLEOTIDE SEQUENCE [LARGE SCALE GENOMIC DNA]</scope>
    <source>
        <strain evidence="4 5">SARCC-3054</strain>
    </source>
</reference>
<dbReference type="PROSITE" id="PS51832">
    <property type="entry name" value="HD_GYP"/>
    <property type="match status" value="1"/>
</dbReference>
<sequence length="452" mass="50982">MEEPTVPTPSHRPKVLLVDDEESILNSLRRLLRTQPYDLLLATSGAQALEILAQQPVDLVMSDARMPNMDGASLLTHVRERHPAAVRIMLTGYADPTAIIKAINDGQIHRYISKPWNDEELLLILRQALEHQHSERERQRLERLTRVQNDQLRQLNSTLEKHVAARTAELQQTADMLDLAYEELKHSYVTGTEVFSLLANLRLPPAKQTNRQIIELVRGYCQAHGLDEAVSRDLAMAAALYNVGKLSWSDTMMVTPSDLLRHTDRDRYRSYPKQSESVLMTLDPMKDAARLILHHQERWDGSGFPDRLKGEAIPFGSRLLKLAVDFVELQRGLILERQMNTDEALLYLRQYAGRLYDPDLVEDFIQVCAAFLSDITLIDPAVKVLTTRDLAEGMILARNLNADNGMLLLNAGKVLSGLLVEKLIAFEAMEGGKYQIFVKVPEAVEAALKAQG</sequence>
<dbReference type="SUPFAM" id="SSF52172">
    <property type="entry name" value="CheY-like"/>
    <property type="match status" value="1"/>
</dbReference>
<dbReference type="InterPro" id="IPR011006">
    <property type="entry name" value="CheY-like_superfamily"/>
</dbReference>
<evidence type="ECO:0000256" key="1">
    <source>
        <dbReference type="PROSITE-ProRule" id="PRU00169"/>
    </source>
</evidence>
<dbReference type="Proteomes" id="UP001207830">
    <property type="component" value="Unassembled WGS sequence"/>
</dbReference>
<dbReference type="SMART" id="SM00448">
    <property type="entry name" value="REC"/>
    <property type="match status" value="1"/>
</dbReference>
<evidence type="ECO:0000313" key="5">
    <source>
        <dbReference type="Proteomes" id="UP001207830"/>
    </source>
</evidence>
<name>A0ABT3YS67_9PSED</name>
<dbReference type="Pfam" id="PF13487">
    <property type="entry name" value="HD_5"/>
    <property type="match status" value="1"/>
</dbReference>
<feature type="modified residue" description="4-aspartylphosphate" evidence="1">
    <location>
        <position position="63"/>
    </location>
</feature>
<dbReference type="SUPFAM" id="SSF109604">
    <property type="entry name" value="HD-domain/PDEase-like"/>
    <property type="match status" value="1"/>
</dbReference>